<dbReference type="CDD" id="cd16321">
    <property type="entry name" value="MraZ_C"/>
    <property type="match status" value="1"/>
</dbReference>
<dbReference type="GO" id="GO:0009295">
    <property type="term" value="C:nucleoid"/>
    <property type="evidence" value="ECO:0007669"/>
    <property type="project" value="UniProtKB-SubCell"/>
</dbReference>
<evidence type="ECO:0000313" key="9">
    <source>
        <dbReference type="EMBL" id="ACU70573.1"/>
    </source>
</evidence>
<feature type="domain" description="SpoVT-AbrB" evidence="8">
    <location>
        <begin position="5"/>
        <end position="47"/>
    </location>
</feature>
<dbReference type="CDD" id="cd16320">
    <property type="entry name" value="MraZ_N"/>
    <property type="match status" value="1"/>
</dbReference>
<comment type="similarity">
    <text evidence="7">Belongs to the MraZ family.</text>
</comment>
<feature type="domain" description="SpoVT-AbrB" evidence="8">
    <location>
        <begin position="83"/>
        <end position="126"/>
    </location>
</feature>
<dbReference type="GO" id="GO:0003700">
    <property type="term" value="F:DNA-binding transcription factor activity"/>
    <property type="evidence" value="ECO:0007669"/>
    <property type="project" value="UniProtKB-UniRule"/>
</dbReference>
<dbReference type="Proteomes" id="UP000000851">
    <property type="component" value="Chromosome"/>
</dbReference>
<evidence type="ECO:0000256" key="1">
    <source>
        <dbReference type="ARBA" id="ARBA00013860"/>
    </source>
</evidence>
<proteinExistence type="inferred from homology"/>
<dbReference type="InterPro" id="IPR037914">
    <property type="entry name" value="SpoVT-AbrB_sf"/>
</dbReference>
<keyword evidence="3" id="KW-0677">Repeat</keyword>
<comment type="subunit">
    <text evidence="7">Forms oligomers.</text>
</comment>
<gene>
    <name evidence="7" type="primary">mraZ</name>
    <name evidence="9" type="ordered locus">Caci_1652</name>
</gene>
<dbReference type="Pfam" id="PF02381">
    <property type="entry name" value="MraZ"/>
    <property type="match status" value="2"/>
</dbReference>
<dbReference type="PANTHER" id="PTHR34701">
    <property type="entry name" value="TRANSCRIPTIONAL REGULATOR MRAZ"/>
    <property type="match status" value="1"/>
</dbReference>
<dbReference type="KEGG" id="cai:Caci_1652"/>
<organism evidence="9 10">
    <name type="scientific">Catenulispora acidiphila (strain DSM 44928 / JCM 14897 / NBRC 102108 / NRRL B-24433 / ID139908)</name>
    <dbReference type="NCBI Taxonomy" id="479433"/>
    <lineage>
        <taxon>Bacteria</taxon>
        <taxon>Bacillati</taxon>
        <taxon>Actinomycetota</taxon>
        <taxon>Actinomycetes</taxon>
        <taxon>Catenulisporales</taxon>
        <taxon>Catenulisporaceae</taxon>
        <taxon>Catenulispora</taxon>
    </lineage>
</organism>
<dbReference type="RefSeq" id="WP_012785867.1">
    <property type="nucleotide sequence ID" value="NC_013131.1"/>
</dbReference>
<evidence type="ECO:0000256" key="6">
    <source>
        <dbReference type="ARBA" id="ARBA00023163"/>
    </source>
</evidence>
<evidence type="ECO:0000313" key="10">
    <source>
        <dbReference type="Proteomes" id="UP000000851"/>
    </source>
</evidence>
<dbReference type="HOGENOM" id="CLU_107907_0_5_11"/>
<evidence type="ECO:0000256" key="4">
    <source>
        <dbReference type="ARBA" id="ARBA00023015"/>
    </source>
</evidence>
<evidence type="ECO:0000256" key="3">
    <source>
        <dbReference type="ARBA" id="ARBA00022737"/>
    </source>
</evidence>
<evidence type="ECO:0000256" key="7">
    <source>
        <dbReference type="HAMAP-Rule" id="MF_01008"/>
    </source>
</evidence>
<dbReference type="SUPFAM" id="SSF89447">
    <property type="entry name" value="AbrB/MazE/MraZ-like"/>
    <property type="match status" value="1"/>
</dbReference>
<dbReference type="InterPro" id="IPR020603">
    <property type="entry name" value="MraZ_dom"/>
</dbReference>
<protein>
    <recommendedName>
        <fullName evidence="1 7">Transcriptional regulator MraZ</fullName>
    </recommendedName>
</protein>
<dbReference type="InterPro" id="IPR038619">
    <property type="entry name" value="MraZ_sf"/>
</dbReference>
<dbReference type="STRING" id="479433.Caci_1652"/>
<name>C7QBJ6_CATAD</name>
<keyword evidence="6 7" id="KW-0804">Transcription</keyword>
<dbReference type="HAMAP" id="MF_01008">
    <property type="entry name" value="MraZ"/>
    <property type="match status" value="1"/>
</dbReference>
<dbReference type="Gene3D" id="3.40.1550.20">
    <property type="entry name" value="Transcriptional regulator MraZ domain"/>
    <property type="match status" value="1"/>
</dbReference>
<dbReference type="InterPro" id="IPR035644">
    <property type="entry name" value="MraZ_C"/>
</dbReference>
<dbReference type="NCBIfam" id="TIGR00242">
    <property type="entry name" value="division/cell wall cluster transcriptional repressor MraZ"/>
    <property type="match status" value="1"/>
</dbReference>
<dbReference type="OrthoDB" id="9807753at2"/>
<evidence type="ECO:0000256" key="2">
    <source>
        <dbReference type="ARBA" id="ARBA00022490"/>
    </source>
</evidence>
<dbReference type="PANTHER" id="PTHR34701:SF1">
    <property type="entry name" value="TRANSCRIPTIONAL REGULATOR MRAZ"/>
    <property type="match status" value="1"/>
</dbReference>
<dbReference type="EMBL" id="CP001700">
    <property type="protein sequence ID" value="ACU70573.1"/>
    <property type="molecule type" value="Genomic_DNA"/>
</dbReference>
<comment type="subcellular location">
    <subcellularLocation>
        <location evidence="7">Cytoplasm</location>
        <location evidence="7">Nucleoid</location>
    </subcellularLocation>
</comment>
<evidence type="ECO:0000259" key="8">
    <source>
        <dbReference type="PROSITE" id="PS51740"/>
    </source>
</evidence>
<dbReference type="eggNOG" id="COG2001">
    <property type="taxonomic scope" value="Bacteria"/>
</dbReference>
<dbReference type="GO" id="GO:2000143">
    <property type="term" value="P:negative regulation of DNA-templated transcription initiation"/>
    <property type="evidence" value="ECO:0007669"/>
    <property type="project" value="TreeGrafter"/>
</dbReference>
<keyword evidence="4 7" id="KW-0805">Transcription regulation</keyword>
<dbReference type="PROSITE" id="PS51740">
    <property type="entry name" value="SPOVT_ABRB"/>
    <property type="match status" value="2"/>
</dbReference>
<keyword evidence="2 7" id="KW-0963">Cytoplasm</keyword>
<dbReference type="AlphaFoldDB" id="C7QBJ6"/>
<dbReference type="InterPro" id="IPR003444">
    <property type="entry name" value="MraZ"/>
</dbReference>
<keyword evidence="5 7" id="KW-0238">DNA-binding</keyword>
<dbReference type="GO" id="GO:0005737">
    <property type="term" value="C:cytoplasm"/>
    <property type="evidence" value="ECO:0007669"/>
    <property type="project" value="UniProtKB-UniRule"/>
</dbReference>
<sequence>MFLGTYTPSLDDKGRLILPARFREELAAGLVVTKGQERCLAVWTAEGFAELTAQMRNASRAGSADAAIGRSSRDYHRVFFASAYDCQPDTQGRIVIPPPLRAYAGLSRECVVIGADTRLEIWDAEAWADYLDAAESAYSASGSEAAAD</sequence>
<reference evidence="9 10" key="1">
    <citation type="journal article" date="2009" name="Stand. Genomic Sci.">
        <title>Complete genome sequence of Catenulispora acidiphila type strain (ID 139908).</title>
        <authorList>
            <person name="Copeland A."/>
            <person name="Lapidus A."/>
            <person name="Glavina Del Rio T."/>
            <person name="Nolan M."/>
            <person name="Lucas S."/>
            <person name="Chen F."/>
            <person name="Tice H."/>
            <person name="Cheng J.F."/>
            <person name="Bruce D."/>
            <person name="Goodwin L."/>
            <person name="Pitluck S."/>
            <person name="Mikhailova N."/>
            <person name="Pati A."/>
            <person name="Ivanova N."/>
            <person name="Mavromatis K."/>
            <person name="Chen A."/>
            <person name="Palaniappan K."/>
            <person name="Chain P."/>
            <person name="Land M."/>
            <person name="Hauser L."/>
            <person name="Chang Y.J."/>
            <person name="Jeffries C.D."/>
            <person name="Chertkov O."/>
            <person name="Brettin T."/>
            <person name="Detter J.C."/>
            <person name="Han C."/>
            <person name="Ali Z."/>
            <person name="Tindall B.J."/>
            <person name="Goker M."/>
            <person name="Bristow J."/>
            <person name="Eisen J.A."/>
            <person name="Markowitz V."/>
            <person name="Hugenholtz P."/>
            <person name="Kyrpides N.C."/>
            <person name="Klenk H.P."/>
        </authorList>
    </citation>
    <scope>NUCLEOTIDE SEQUENCE [LARGE SCALE GENOMIC DNA]</scope>
    <source>
        <strain evidence="10">DSM 44928 / JCM 14897 / NBRC 102108 / NRRL B-24433 / ID139908</strain>
    </source>
</reference>
<dbReference type="FunCoup" id="C7QBJ6">
    <property type="interactions" value="15"/>
</dbReference>
<accession>C7QBJ6</accession>
<evidence type="ECO:0000256" key="5">
    <source>
        <dbReference type="ARBA" id="ARBA00023125"/>
    </source>
</evidence>
<dbReference type="InterPro" id="IPR007159">
    <property type="entry name" value="SpoVT-AbrB_dom"/>
</dbReference>
<dbReference type="InParanoid" id="C7QBJ6"/>
<keyword evidence="10" id="KW-1185">Reference proteome</keyword>
<dbReference type="InterPro" id="IPR035642">
    <property type="entry name" value="MraZ_N"/>
</dbReference>
<dbReference type="GO" id="GO:0000976">
    <property type="term" value="F:transcription cis-regulatory region binding"/>
    <property type="evidence" value="ECO:0007669"/>
    <property type="project" value="TreeGrafter"/>
</dbReference>